<evidence type="ECO:0000313" key="2">
    <source>
        <dbReference type="Proteomes" id="UP000295497"/>
    </source>
</evidence>
<gene>
    <name evidence="1" type="ORF">SOCE836_042960</name>
</gene>
<proteinExistence type="predicted"/>
<dbReference type="PANTHER" id="PTHR13617:SF14">
    <property type="entry name" value="PROTEIN ABHD18"/>
    <property type="match status" value="1"/>
</dbReference>
<organism evidence="1 2">
    <name type="scientific">Sorangium cellulosum</name>
    <name type="common">Polyangium cellulosum</name>
    <dbReference type="NCBI Taxonomy" id="56"/>
    <lineage>
        <taxon>Bacteria</taxon>
        <taxon>Pseudomonadati</taxon>
        <taxon>Myxococcota</taxon>
        <taxon>Polyangia</taxon>
        <taxon>Polyangiales</taxon>
        <taxon>Polyangiaceae</taxon>
        <taxon>Sorangium</taxon>
    </lineage>
</organism>
<name>A0A4P2QPT0_SORCE</name>
<evidence type="ECO:0000313" key="1">
    <source>
        <dbReference type="EMBL" id="AUX32160.1"/>
    </source>
</evidence>
<dbReference type="AlphaFoldDB" id="A0A4P2QPT0"/>
<reference evidence="1 2" key="1">
    <citation type="submission" date="2015-09" db="EMBL/GenBank/DDBJ databases">
        <title>Sorangium comparison.</title>
        <authorList>
            <person name="Zaburannyi N."/>
            <person name="Bunk B."/>
            <person name="Overmann J."/>
            <person name="Mueller R."/>
        </authorList>
    </citation>
    <scope>NUCLEOTIDE SEQUENCE [LARGE SCALE GENOMIC DNA]</scope>
    <source>
        <strain evidence="1 2">So ce836</strain>
    </source>
</reference>
<dbReference type="Proteomes" id="UP000295497">
    <property type="component" value="Chromosome"/>
</dbReference>
<dbReference type="PANTHER" id="PTHR13617">
    <property type="entry name" value="PROTEIN ABHD18"/>
    <property type="match status" value="1"/>
</dbReference>
<dbReference type="EMBL" id="CP012672">
    <property type="protein sequence ID" value="AUX32160.1"/>
    <property type="molecule type" value="Genomic_DNA"/>
</dbReference>
<dbReference type="SUPFAM" id="SSF53474">
    <property type="entry name" value="alpha/beta-Hydrolases"/>
    <property type="match status" value="1"/>
</dbReference>
<evidence type="ECO:0008006" key="3">
    <source>
        <dbReference type="Google" id="ProtNLM"/>
    </source>
</evidence>
<dbReference type="Gene3D" id="3.40.50.1820">
    <property type="entry name" value="alpha/beta hydrolase"/>
    <property type="match status" value="1"/>
</dbReference>
<dbReference type="InterPro" id="IPR019149">
    <property type="entry name" value="ABHD18"/>
</dbReference>
<dbReference type="Pfam" id="PF09752">
    <property type="entry name" value="ABHD18"/>
    <property type="match status" value="2"/>
</dbReference>
<dbReference type="RefSeq" id="WP_129575816.1">
    <property type="nucleotide sequence ID" value="NZ_CP012672.1"/>
</dbReference>
<sequence length="333" mass="35879">MGSVHWLDYTLSLAMTRRRLFAGGWGEQTLLDRFAPTLELGARPCPLAIAWSPVTTAQGGFLVRDGTFTSPTAGLPDAASRGHVRALLPRRERSMQPRPMYVSLASSGEEGFAVRTRLFGPMVEQSGMGVLLLENPLYGLRRPPGQRGSAIHTVSDHMLMNLGMLEECLCLLETLAQEGHTRLGVTGFSMGGSMAALAAALSPRPLAAAIFSAGRSAVYAFTTGLLSRSIDFERLGRGEGGTTGARSRLARLFATADLDRHAVPRSPDAAVIIGARRDGYVDPGEVQRLHELWKGSEVRWLDTGHVGTVLQHAGALRRASLDAMERLRRTAPA</sequence>
<dbReference type="InterPro" id="IPR029058">
    <property type="entry name" value="AB_hydrolase_fold"/>
</dbReference>
<protein>
    <recommendedName>
        <fullName evidence="3">Abhydrolase domain-containing 18</fullName>
    </recommendedName>
</protein>
<accession>A0A4P2QPT0</accession>